<dbReference type="EMBL" id="BJUZ01000002">
    <property type="protein sequence ID" value="GEK94156.1"/>
    <property type="molecule type" value="Genomic_DNA"/>
</dbReference>
<dbReference type="Proteomes" id="UP000321230">
    <property type="component" value="Unassembled WGS sequence"/>
</dbReference>
<proteinExistence type="predicted"/>
<organism evidence="1 2">
    <name type="scientific">Gluconobacter wancherniae NBRC 103581</name>
    <dbReference type="NCBI Taxonomy" id="656744"/>
    <lineage>
        <taxon>Bacteria</taxon>
        <taxon>Pseudomonadati</taxon>
        <taxon>Pseudomonadota</taxon>
        <taxon>Alphaproteobacteria</taxon>
        <taxon>Acetobacterales</taxon>
        <taxon>Acetobacteraceae</taxon>
        <taxon>Gluconobacter</taxon>
    </lineage>
</organism>
<protein>
    <submittedName>
        <fullName evidence="1">Uncharacterized protein</fullName>
    </submittedName>
</protein>
<gene>
    <name evidence="1" type="ORF">GWA01_19260</name>
</gene>
<comment type="caution">
    <text evidence="1">The sequence shown here is derived from an EMBL/GenBank/DDBJ whole genome shotgun (WGS) entry which is preliminary data.</text>
</comment>
<sequence length="131" mass="14252">MSAPRMQVTRSEDGEKAVLSFLESSGMSGSIELDTEQLLQLIASLGYARSSLLEKQPIPSMEGTRVTPVYNTHWALQIDTLTEGSTLAFQHPAYGAVGLVFTPDDVEKLIQGLQKHRTIIHSAPDASQKPS</sequence>
<evidence type="ECO:0000313" key="2">
    <source>
        <dbReference type="Proteomes" id="UP000321230"/>
    </source>
</evidence>
<dbReference type="AlphaFoldDB" id="A0A511B126"/>
<accession>A0A511B126</accession>
<name>A0A511B126_9PROT</name>
<reference evidence="1 2" key="1">
    <citation type="submission" date="2019-07" db="EMBL/GenBank/DDBJ databases">
        <title>Whole genome shotgun sequence of Gluconobacter wancherniae NBRC 103581.</title>
        <authorList>
            <person name="Hosoyama A."/>
            <person name="Uohara A."/>
            <person name="Ohji S."/>
            <person name="Ichikawa N."/>
        </authorList>
    </citation>
    <scope>NUCLEOTIDE SEQUENCE [LARGE SCALE GENOMIC DNA]</scope>
    <source>
        <strain evidence="1 2">NBRC 103581</strain>
    </source>
</reference>
<keyword evidence="2" id="KW-1185">Reference proteome</keyword>
<dbReference type="RefSeq" id="WP_228118496.1">
    <property type="nucleotide sequence ID" value="NZ_BARC01000006.1"/>
</dbReference>
<evidence type="ECO:0000313" key="1">
    <source>
        <dbReference type="EMBL" id="GEK94156.1"/>
    </source>
</evidence>